<dbReference type="Pfam" id="PF13456">
    <property type="entry name" value="RVT_3"/>
    <property type="match status" value="1"/>
</dbReference>
<protein>
    <recommendedName>
        <fullName evidence="1">RNase H type-1 domain-containing protein</fullName>
    </recommendedName>
</protein>
<evidence type="ECO:0000313" key="3">
    <source>
        <dbReference type="Proteomes" id="UP001358586"/>
    </source>
</evidence>
<evidence type="ECO:0000259" key="1">
    <source>
        <dbReference type="Pfam" id="PF13456"/>
    </source>
</evidence>
<gene>
    <name evidence="2" type="ORF">PVK06_005739</name>
</gene>
<name>A0ABR0QWN3_GOSAR</name>
<reference evidence="2 3" key="1">
    <citation type="submission" date="2023-03" db="EMBL/GenBank/DDBJ databases">
        <title>WGS of Gossypium arboreum.</title>
        <authorList>
            <person name="Yu D."/>
        </authorList>
    </citation>
    <scope>NUCLEOTIDE SEQUENCE [LARGE SCALE GENOMIC DNA]</scope>
    <source>
        <tissue evidence="2">Leaf</tissue>
    </source>
</reference>
<keyword evidence="3" id="KW-1185">Reference proteome</keyword>
<dbReference type="EMBL" id="JARKNE010000002">
    <property type="protein sequence ID" value="KAK5843287.1"/>
    <property type="molecule type" value="Genomic_DNA"/>
</dbReference>
<dbReference type="InterPro" id="IPR002156">
    <property type="entry name" value="RNaseH_domain"/>
</dbReference>
<sequence length="106" mass="12123">MPKVLRKMSYRIFFRLLFRFGDSNSHQSFLAKPFFIFLLLHPVIGRNASGKMLDEIGKRIIVDSSKVPEAKAIVAGIKLAMKSKWSNLMIIENDSQIIALDIKKRS</sequence>
<feature type="domain" description="RNase H type-1" evidence="1">
    <location>
        <begin position="44"/>
        <end position="105"/>
    </location>
</feature>
<dbReference type="Proteomes" id="UP001358586">
    <property type="component" value="Chromosome 2"/>
</dbReference>
<comment type="caution">
    <text evidence="2">The sequence shown here is derived from an EMBL/GenBank/DDBJ whole genome shotgun (WGS) entry which is preliminary data.</text>
</comment>
<organism evidence="2 3">
    <name type="scientific">Gossypium arboreum</name>
    <name type="common">Tree cotton</name>
    <name type="synonym">Gossypium nanking</name>
    <dbReference type="NCBI Taxonomy" id="29729"/>
    <lineage>
        <taxon>Eukaryota</taxon>
        <taxon>Viridiplantae</taxon>
        <taxon>Streptophyta</taxon>
        <taxon>Embryophyta</taxon>
        <taxon>Tracheophyta</taxon>
        <taxon>Spermatophyta</taxon>
        <taxon>Magnoliopsida</taxon>
        <taxon>eudicotyledons</taxon>
        <taxon>Gunneridae</taxon>
        <taxon>Pentapetalae</taxon>
        <taxon>rosids</taxon>
        <taxon>malvids</taxon>
        <taxon>Malvales</taxon>
        <taxon>Malvaceae</taxon>
        <taxon>Malvoideae</taxon>
        <taxon>Gossypium</taxon>
    </lineage>
</organism>
<proteinExistence type="predicted"/>
<evidence type="ECO:0000313" key="2">
    <source>
        <dbReference type="EMBL" id="KAK5843287.1"/>
    </source>
</evidence>
<accession>A0ABR0QWN3</accession>